<feature type="transmembrane region" description="Helical" evidence="1">
    <location>
        <begin position="12"/>
        <end position="42"/>
    </location>
</feature>
<sequence>MGGLCRIVDSFLFVYFIFISVTSVILMHRFVYLLTVASVYGFIAKKSWISMTCLIYGVSILSCLIVILTEMIKSKRASEKMFMVYLPFLVVAVLAVLRGLIPCSGGGSAASARISAAPRKKRT</sequence>
<dbReference type="AlphaFoldDB" id="A0AAP0KNE9"/>
<name>A0AAP0KNE9_9MAGN</name>
<dbReference type="PANTHER" id="PTHR31204">
    <property type="entry name" value="SIGMA INTRACELLULAR RECEPTOR 2"/>
    <property type="match status" value="1"/>
</dbReference>
<keyword evidence="1" id="KW-0472">Membrane</keyword>
<comment type="caution">
    <text evidence="2">The sequence shown here is derived from an EMBL/GenBank/DDBJ whole genome shotgun (WGS) entry which is preliminary data.</text>
</comment>
<accession>A0AAP0KNE9</accession>
<organism evidence="2 3">
    <name type="scientific">Stephania japonica</name>
    <dbReference type="NCBI Taxonomy" id="461633"/>
    <lineage>
        <taxon>Eukaryota</taxon>
        <taxon>Viridiplantae</taxon>
        <taxon>Streptophyta</taxon>
        <taxon>Embryophyta</taxon>
        <taxon>Tracheophyta</taxon>
        <taxon>Spermatophyta</taxon>
        <taxon>Magnoliopsida</taxon>
        <taxon>Ranunculales</taxon>
        <taxon>Menispermaceae</taxon>
        <taxon>Menispermoideae</taxon>
        <taxon>Cissampelideae</taxon>
        <taxon>Stephania</taxon>
    </lineage>
</organism>
<gene>
    <name evidence="2" type="ORF">Sjap_003253</name>
</gene>
<evidence type="ECO:0000313" key="2">
    <source>
        <dbReference type="EMBL" id="KAK9155773.1"/>
    </source>
</evidence>
<keyword evidence="3" id="KW-1185">Reference proteome</keyword>
<evidence type="ECO:0000313" key="3">
    <source>
        <dbReference type="Proteomes" id="UP001417504"/>
    </source>
</evidence>
<reference evidence="2 3" key="1">
    <citation type="submission" date="2024-01" db="EMBL/GenBank/DDBJ databases">
        <title>Genome assemblies of Stephania.</title>
        <authorList>
            <person name="Yang L."/>
        </authorList>
    </citation>
    <scope>NUCLEOTIDE SEQUENCE [LARGE SCALE GENOMIC DNA]</scope>
    <source>
        <strain evidence="2">QJT</strain>
        <tissue evidence="2">Leaf</tissue>
    </source>
</reference>
<feature type="transmembrane region" description="Helical" evidence="1">
    <location>
        <begin position="48"/>
        <end position="69"/>
    </location>
</feature>
<proteinExistence type="predicted"/>
<dbReference type="GO" id="GO:0005783">
    <property type="term" value="C:endoplasmic reticulum"/>
    <property type="evidence" value="ECO:0007669"/>
    <property type="project" value="TreeGrafter"/>
</dbReference>
<dbReference type="InterPro" id="IPR051987">
    <property type="entry name" value="Sigma-2_receptor-like"/>
</dbReference>
<keyword evidence="1" id="KW-1133">Transmembrane helix</keyword>
<dbReference type="Proteomes" id="UP001417504">
    <property type="component" value="Unassembled WGS sequence"/>
</dbReference>
<dbReference type="PANTHER" id="PTHR31204:SF1">
    <property type="entry name" value="SIGMA INTRACELLULAR RECEPTOR 2"/>
    <property type="match status" value="1"/>
</dbReference>
<dbReference type="EMBL" id="JBBNAE010000001">
    <property type="protein sequence ID" value="KAK9155773.1"/>
    <property type="molecule type" value="Genomic_DNA"/>
</dbReference>
<protein>
    <submittedName>
        <fullName evidence="2">Uncharacterized protein</fullName>
    </submittedName>
</protein>
<feature type="transmembrane region" description="Helical" evidence="1">
    <location>
        <begin position="81"/>
        <end position="101"/>
    </location>
</feature>
<evidence type="ECO:0000256" key="1">
    <source>
        <dbReference type="SAM" id="Phobius"/>
    </source>
</evidence>
<keyword evidence="1" id="KW-0812">Transmembrane</keyword>